<evidence type="ECO:0000256" key="4">
    <source>
        <dbReference type="ARBA" id="ARBA00022605"/>
    </source>
</evidence>
<comment type="caution">
    <text evidence="16">The sequence shown here is derived from an EMBL/GenBank/DDBJ whole genome shotgun (WGS) entry which is preliminary data.</text>
</comment>
<dbReference type="PANTHER" id="PTHR11938:SF133">
    <property type="entry name" value="GLUTAMATE SYNTHASE (NADH)"/>
    <property type="match status" value="1"/>
</dbReference>
<dbReference type="RefSeq" id="WP_270045117.1">
    <property type="nucleotide sequence ID" value="NZ_JAPDOD010000053.1"/>
</dbReference>
<gene>
    <name evidence="16" type="primary">gltB</name>
    <name evidence="16" type="ORF">OM076_36670</name>
</gene>
<dbReference type="GO" id="GO:0004355">
    <property type="term" value="F:glutamate synthase (NADPH) activity"/>
    <property type="evidence" value="ECO:0007669"/>
    <property type="project" value="UniProtKB-EC"/>
</dbReference>
<comment type="cofactor">
    <cofactor evidence="1">
        <name>FMN</name>
        <dbReference type="ChEBI" id="CHEBI:58210"/>
    </cofactor>
</comment>
<proteinExistence type="inferred from homology"/>
<dbReference type="SUPFAM" id="SSF56235">
    <property type="entry name" value="N-terminal nucleophile aminohydrolases (Ntn hydrolases)"/>
    <property type="match status" value="1"/>
</dbReference>
<dbReference type="NCBIfam" id="NF008730">
    <property type="entry name" value="PRK11750.1"/>
    <property type="match status" value="1"/>
</dbReference>
<evidence type="ECO:0000256" key="6">
    <source>
        <dbReference type="ARBA" id="ARBA00022643"/>
    </source>
</evidence>
<dbReference type="SUPFAM" id="SSF69336">
    <property type="entry name" value="Alpha subunit of glutamate synthase, C-terminal domain"/>
    <property type="match status" value="1"/>
</dbReference>
<evidence type="ECO:0000256" key="3">
    <source>
        <dbReference type="ARBA" id="ARBA00009716"/>
    </source>
</evidence>
<organism evidence="16 17">
    <name type="scientific">Solirubrobacter ginsenosidimutans</name>
    <dbReference type="NCBI Taxonomy" id="490573"/>
    <lineage>
        <taxon>Bacteria</taxon>
        <taxon>Bacillati</taxon>
        <taxon>Actinomycetota</taxon>
        <taxon>Thermoleophilia</taxon>
        <taxon>Solirubrobacterales</taxon>
        <taxon>Solirubrobacteraceae</taxon>
        <taxon>Solirubrobacter</taxon>
    </lineage>
</organism>
<keyword evidence="8" id="KW-0315">Glutamine amidotransferase</keyword>
<sequence>MGLYDPAYEHDSCGVACLARLDGQPAHETISRAIETLGNLEHRGAEGADAETGDGAGILTQLPDAFLRAEVEFALPEAGRYAVAVCMLPPEVDRRSAAETVIERLVSDGGQRVLGWRDVPVDARVPGSGARVSMPVIRQLFIGSREAGQLAFERRLYGIRRRAERGLGDAVAFPSFSSRTMVLKGMLGAPQLPRFYKDLCDPRFASALAIVHSRFSTNTFPSWALAHPFRFIAHNGEINTLRGNVNWMRAREHSLGEFSEVRPVIPSGASDSASFDAVLELLVLAGRPLAHAVMMMVPEAWEGREDLPEHLRGFYAYHEKLMEPWDGPASITFSDGRVLGAKLDRNGLRPGRWAQTDDGWVVLASETGALPLEPARVVRRGRLKPGALWIVDLDRGALFADREVECEIASRKPYGTWAAEATIRLEDVAPGTPLPPPEESFEALRIAFGYTREDLEILIGPMAEAGKEPTGSMGADAALPALSDMAPPLFSYFKQRFAQVTNPAIDSLREDLVMSLTTWLGRGPALLDDVQPTGRRLRLASPVLTGDDLTRVIASPLPWVPVDITWPVSLGVAGLEAAIERVVGEASSAAASGADILVLGDRRVGPGRAPIPSLLAVSAVHHSLVRAGLRTRCSLVVDSGEPREVHHVACLVGYGADAVHPWLAGDEIVPALGKGLLKVMSKMGVSTVNAYRGAQVFEAIGLGPELIERHFVGTPSKLGGIGLRGLAREVLERHARTYLPAGGLYRWRRDGERHGWNPDTVAALQRGEWRRYVEASDAAARHGALRGQLAFRDTPSIPLEDVEPATEIMKRFATGAMSLGSISPEAHESLALAMNEIGGRSNTGEGGEDPARFADARRSAIKQVASARFGVTVEYLVNADELQIKVAQGAKPGEGGQLPGHKVDAFIGRLRHATPGVELISPPPHHDIYSIEDLKQLIHDLRCANPSARISVKLAAEAGVGTVAAGVVKAHADHIVIAGHDGGTGASPQSSLVSTGVPWELGLAETQQTLVRNGLRSRVVLQADGGMRTGRDVVIAALLGAEEVGASTAPLVALGCIMMRVCHLNTCPVGIATQDPELRERFAGKPEHVVRFFTLLAEDVRVIMASLGIARFADLVGRVDLLRVDRNENWKASGLDLTPLLAAGGDGERCSRPASFRPDAPIDEQLIAALPDGRVTLPITNVDRTVGGMLSGEIVRRGIEVDLKATFRGSAGQSFGAWLTSGVELTVYGDVNDYAGKGLSGGVIAVRPDADARAGAEEDVIAGNTTLYGATAGRAFFRGLAGERFAVRNSGADAVVEGVGDHCCEYMTGGHVVVIGPTGRNFAAGMSGGIAYVLDVDGDFATRCNQGLVGLETLDPDDTRLVYGLLLEHRRRTGSRAAANLLAHFGLAPFVKVIPHDYKRALERSHALAEAA</sequence>
<keyword evidence="6" id="KW-0288">FMN</keyword>
<dbReference type="InterPro" id="IPR002489">
    <property type="entry name" value="Glu_synth_asu_C"/>
</dbReference>
<dbReference type="Pfam" id="PF04898">
    <property type="entry name" value="Glu_syn_central"/>
    <property type="match status" value="1"/>
</dbReference>
<dbReference type="GO" id="GO:0051538">
    <property type="term" value="F:3 iron, 4 sulfur cluster binding"/>
    <property type="evidence" value="ECO:0007669"/>
    <property type="project" value="UniProtKB-KW"/>
</dbReference>
<dbReference type="InterPro" id="IPR013785">
    <property type="entry name" value="Aldolase_TIM"/>
</dbReference>
<keyword evidence="11" id="KW-0411">Iron-sulfur</keyword>
<accession>A0A9X3S5Q7</accession>
<dbReference type="FunFam" id="3.60.20.10:FF:000001">
    <property type="entry name" value="Glutamate synthase, large subunit"/>
    <property type="match status" value="1"/>
</dbReference>
<evidence type="ECO:0000256" key="10">
    <source>
        <dbReference type="ARBA" id="ARBA00023004"/>
    </source>
</evidence>
<evidence type="ECO:0000256" key="13">
    <source>
        <dbReference type="ARBA" id="ARBA00023291"/>
    </source>
</evidence>
<dbReference type="Pfam" id="PF00310">
    <property type="entry name" value="GATase_2"/>
    <property type="match status" value="1"/>
</dbReference>
<keyword evidence="4" id="KW-0028">Amino-acid biosynthesis</keyword>
<dbReference type="GO" id="GO:0006537">
    <property type="term" value="P:glutamate biosynthetic process"/>
    <property type="evidence" value="ECO:0007669"/>
    <property type="project" value="UniProtKB-KW"/>
</dbReference>
<keyword evidence="10" id="KW-0408">Iron</keyword>
<dbReference type="Pfam" id="PF01493">
    <property type="entry name" value="GXGXG"/>
    <property type="match status" value="1"/>
</dbReference>
<evidence type="ECO:0000256" key="1">
    <source>
        <dbReference type="ARBA" id="ARBA00001917"/>
    </source>
</evidence>
<evidence type="ECO:0000256" key="5">
    <source>
        <dbReference type="ARBA" id="ARBA00022630"/>
    </source>
</evidence>
<evidence type="ECO:0000256" key="7">
    <source>
        <dbReference type="ARBA" id="ARBA00022723"/>
    </source>
</evidence>
<evidence type="ECO:0000256" key="8">
    <source>
        <dbReference type="ARBA" id="ARBA00022962"/>
    </source>
</evidence>
<keyword evidence="13" id="KW-0003">3Fe-4S</keyword>
<keyword evidence="17" id="KW-1185">Reference proteome</keyword>
<name>A0A9X3S5Q7_9ACTN</name>
<dbReference type="Gene3D" id="3.20.20.70">
    <property type="entry name" value="Aldolase class I"/>
    <property type="match status" value="2"/>
</dbReference>
<evidence type="ECO:0000313" key="17">
    <source>
        <dbReference type="Proteomes" id="UP001149140"/>
    </source>
</evidence>
<dbReference type="CDD" id="cd00982">
    <property type="entry name" value="gltB_C"/>
    <property type="match status" value="1"/>
</dbReference>
<feature type="domain" description="Glutamine amidotransferase type-2" evidence="15">
    <location>
        <begin position="13"/>
        <end position="394"/>
    </location>
</feature>
<dbReference type="CDD" id="cd02808">
    <property type="entry name" value="GltS_FMN"/>
    <property type="match status" value="1"/>
</dbReference>
<evidence type="ECO:0000259" key="15">
    <source>
        <dbReference type="PROSITE" id="PS51278"/>
    </source>
</evidence>
<dbReference type="InterPro" id="IPR029055">
    <property type="entry name" value="Ntn_hydrolases_N"/>
</dbReference>
<evidence type="ECO:0000256" key="14">
    <source>
        <dbReference type="ARBA" id="ARBA00029440"/>
    </source>
</evidence>
<dbReference type="Gene3D" id="3.60.20.10">
    <property type="entry name" value="Glutamine Phosphoribosylpyrophosphate, subunit 1, domain 1"/>
    <property type="match status" value="1"/>
</dbReference>
<comment type="similarity">
    <text evidence="3">Belongs to the glutamate synthase family.</text>
</comment>
<dbReference type="InterPro" id="IPR002932">
    <property type="entry name" value="Glu_synthdom"/>
</dbReference>
<dbReference type="Gene3D" id="2.160.20.60">
    <property type="entry name" value="Glutamate synthase, alpha subunit, C-terminal domain"/>
    <property type="match status" value="1"/>
</dbReference>
<dbReference type="Proteomes" id="UP001149140">
    <property type="component" value="Unassembled WGS sequence"/>
</dbReference>
<dbReference type="EMBL" id="JAPDOD010000053">
    <property type="protein sequence ID" value="MDA0165857.1"/>
    <property type="molecule type" value="Genomic_DNA"/>
</dbReference>
<dbReference type="InterPro" id="IPR036485">
    <property type="entry name" value="Glu_synth_asu_C_sf"/>
</dbReference>
<dbReference type="InterPro" id="IPR006982">
    <property type="entry name" value="Glu_synth_centr_N"/>
</dbReference>
<comment type="cofactor">
    <cofactor evidence="2">
        <name>[3Fe-4S] cluster</name>
        <dbReference type="ChEBI" id="CHEBI:21137"/>
    </cofactor>
</comment>
<keyword evidence="9 16" id="KW-0560">Oxidoreductase</keyword>
<dbReference type="EC" id="1.4.1.13" evidence="16"/>
<evidence type="ECO:0000313" key="16">
    <source>
        <dbReference type="EMBL" id="MDA0165857.1"/>
    </source>
</evidence>
<dbReference type="InterPro" id="IPR050711">
    <property type="entry name" value="ET-N_metabolism_enzyme"/>
</dbReference>
<dbReference type="GO" id="GO:0046872">
    <property type="term" value="F:metal ion binding"/>
    <property type="evidence" value="ECO:0007669"/>
    <property type="project" value="UniProtKB-KW"/>
</dbReference>
<evidence type="ECO:0000256" key="2">
    <source>
        <dbReference type="ARBA" id="ARBA00001927"/>
    </source>
</evidence>
<evidence type="ECO:0000256" key="11">
    <source>
        <dbReference type="ARBA" id="ARBA00023014"/>
    </source>
</evidence>
<dbReference type="PANTHER" id="PTHR11938">
    <property type="entry name" value="FAD NADPH DEHYDROGENASE/OXIDOREDUCTASE"/>
    <property type="match status" value="1"/>
</dbReference>
<keyword evidence="12" id="KW-0314">Glutamate biosynthesis</keyword>
<dbReference type="GO" id="GO:0019676">
    <property type="term" value="P:ammonia assimilation cycle"/>
    <property type="evidence" value="ECO:0007669"/>
    <property type="project" value="TreeGrafter"/>
</dbReference>
<reference evidence="16" key="1">
    <citation type="submission" date="2022-10" db="EMBL/GenBank/DDBJ databases">
        <title>The WGS of Solirubrobacter ginsenosidimutans DSM 21036.</title>
        <authorList>
            <person name="Jiang Z."/>
        </authorList>
    </citation>
    <scope>NUCLEOTIDE SEQUENCE</scope>
    <source>
        <strain evidence="16">DSM 21036</strain>
    </source>
</reference>
<dbReference type="Pfam" id="PF01645">
    <property type="entry name" value="Glu_synthase"/>
    <property type="match status" value="1"/>
</dbReference>
<evidence type="ECO:0000256" key="9">
    <source>
        <dbReference type="ARBA" id="ARBA00023002"/>
    </source>
</evidence>
<keyword evidence="7" id="KW-0479">Metal-binding</keyword>
<dbReference type="CDD" id="cd00713">
    <property type="entry name" value="GltS"/>
    <property type="match status" value="1"/>
</dbReference>
<comment type="pathway">
    <text evidence="14">Amino-acid biosynthesis.</text>
</comment>
<keyword evidence="5" id="KW-0285">Flavoprotein</keyword>
<dbReference type="InterPro" id="IPR017932">
    <property type="entry name" value="GATase_2_dom"/>
</dbReference>
<protein>
    <submittedName>
        <fullName evidence="16">Glutamate synthase large subunit</fullName>
        <ecNumber evidence="16">1.4.1.13</ecNumber>
    </submittedName>
</protein>
<dbReference type="PROSITE" id="PS51278">
    <property type="entry name" value="GATASE_TYPE_2"/>
    <property type="match status" value="1"/>
</dbReference>
<dbReference type="SUPFAM" id="SSF51395">
    <property type="entry name" value="FMN-linked oxidoreductases"/>
    <property type="match status" value="1"/>
</dbReference>
<evidence type="ECO:0000256" key="12">
    <source>
        <dbReference type="ARBA" id="ARBA00023164"/>
    </source>
</evidence>